<dbReference type="Pfam" id="PF13193">
    <property type="entry name" value="AMP-binding_C"/>
    <property type="match status" value="1"/>
</dbReference>
<dbReference type="InterPro" id="IPR010071">
    <property type="entry name" value="AA_adenyl_dom"/>
</dbReference>
<reference evidence="4" key="1">
    <citation type="submission" date="2016-06" db="EMBL/GenBank/DDBJ databases">
        <authorList>
            <person name="Varghese N."/>
            <person name="Submissions Spin"/>
        </authorList>
    </citation>
    <scope>NUCLEOTIDE SEQUENCE [LARGE SCALE GENOMIC DNA]</scope>
    <source>
        <strain evidence="4">DSM 43816</strain>
    </source>
</reference>
<dbReference type="PROSITE" id="PS00455">
    <property type="entry name" value="AMP_BINDING"/>
    <property type="match status" value="1"/>
</dbReference>
<proteinExistence type="predicted"/>
<dbReference type="RefSeq" id="WP_157748971.1">
    <property type="nucleotide sequence ID" value="NZ_LT607413.1"/>
</dbReference>
<dbReference type="SUPFAM" id="SSF56801">
    <property type="entry name" value="Acetyl-CoA synthetase-like"/>
    <property type="match status" value="1"/>
</dbReference>
<keyword evidence="4" id="KW-1185">Reference proteome</keyword>
<gene>
    <name evidence="3" type="ORF">GA0070618_4305</name>
</gene>
<dbReference type="AlphaFoldDB" id="A0A1C4YSD7"/>
<dbReference type="InterPro" id="IPR042099">
    <property type="entry name" value="ANL_N_sf"/>
</dbReference>
<evidence type="ECO:0000313" key="4">
    <source>
        <dbReference type="Proteomes" id="UP000198253"/>
    </source>
</evidence>
<dbReference type="EMBL" id="LT607413">
    <property type="protein sequence ID" value="SCF23574.1"/>
    <property type="molecule type" value="Genomic_DNA"/>
</dbReference>
<dbReference type="GO" id="GO:0031177">
    <property type="term" value="F:phosphopantetheine binding"/>
    <property type="evidence" value="ECO:0007669"/>
    <property type="project" value="TreeGrafter"/>
</dbReference>
<dbReference type="GO" id="GO:0005829">
    <property type="term" value="C:cytosol"/>
    <property type="evidence" value="ECO:0007669"/>
    <property type="project" value="TreeGrafter"/>
</dbReference>
<organism evidence="3 4">
    <name type="scientific">Micromonospora echinospora</name>
    <name type="common">Micromonospora purpurea</name>
    <dbReference type="NCBI Taxonomy" id="1877"/>
    <lineage>
        <taxon>Bacteria</taxon>
        <taxon>Bacillati</taxon>
        <taxon>Actinomycetota</taxon>
        <taxon>Actinomycetes</taxon>
        <taxon>Micromonosporales</taxon>
        <taxon>Micromonosporaceae</taxon>
        <taxon>Micromonospora</taxon>
    </lineage>
</organism>
<evidence type="ECO:0000259" key="2">
    <source>
        <dbReference type="Pfam" id="PF13193"/>
    </source>
</evidence>
<dbReference type="Proteomes" id="UP000198253">
    <property type="component" value="Chromosome I"/>
</dbReference>
<dbReference type="GO" id="GO:0044550">
    <property type="term" value="P:secondary metabolite biosynthetic process"/>
    <property type="evidence" value="ECO:0007669"/>
    <property type="project" value="TreeGrafter"/>
</dbReference>
<dbReference type="Gene3D" id="3.30.300.30">
    <property type="match status" value="1"/>
</dbReference>
<evidence type="ECO:0000313" key="3">
    <source>
        <dbReference type="EMBL" id="SCF23574.1"/>
    </source>
</evidence>
<dbReference type="InterPro" id="IPR020845">
    <property type="entry name" value="AMP-binding_CS"/>
</dbReference>
<dbReference type="InterPro" id="IPR000873">
    <property type="entry name" value="AMP-dep_synth/lig_dom"/>
</dbReference>
<dbReference type="PANTHER" id="PTHR45527">
    <property type="entry name" value="NONRIBOSOMAL PEPTIDE SYNTHETASE"/>
    <property type="match status" value="1"/>
</dbReference>
<sequence length="482" mass="52442">MYRSLPEWFLAICARHPERTAVVCGSEHLTYQELAAEARGLAAELIRRGVTRGDLVGLRVTRSMDIPVAVIGILLAGGAYVPLDPGYPSQRLRRIIAETSIGCVVGETLPARGHTASPRTDLPEVSAGDRAYVIYTSGSTGQPKGCVISHGNVLSLHHAALPLLDVGPDDRWTLFSSINFDVSVWELWSALGTGATLVIVDAEAVYDPEVFLRLIIDQRVTVLNAVPPVFRLLAEAHADAGRPPLPLRYVIFAGDAVDLDTTAAFIEGLPQRIRPINMYGITETTVHATFKELDDTALHGVNRSPIGRPLPHLEIMLRDPTGEPVPDGQAGEIWVSGSGVGLGYHGRDDLTAERFLTVDGVRSYRSGDLARRLPDGELEYLGRADRQVKLRGFRIELPEIEATLRGCTGVRDAVVELVTGHVSGDFLAAYLVVDHTFDTRRIRQECAEALPPYMVPTTYKVLPAIPLTPSGKIDRSALTAHR</sequence>
<dbReference type="InParanoid" id="A0A1C4YSD7"/>
<dbReference type="Pfam" id="PF00501">
    <property type="entry name" value="AMP-binding"/>
    <property type="match status" value="1"/>
</dbReference>
<feature type="domain" description="AMP-dependent synthetase/ligase" evidence="1">
    <location>
        <begin position="13"/>
        <end position="345"/>
    </location>
</feature>
<accession>A0A1C4YSD7</accession>
<dbReference type="InterPro" id="IPR025110">
    <property type="entry name" value="AMP-bd_C"/>
</dbReference>
<dbReference type="Gene3D" id="3.40.50.12780">
    <property type="entry name" value="N-terminal domain of ligase-like"/>
    <property type="match status" value="1"/>
</dbReference>
<name>A0A1C4YSD7_MICEC</name>
<protein>
    <submittedName>
        <fullName evidence="3">Amino acid adenylation domain-containing protein</fullName>
    </submittedName>
</protein>
<evidence type="ECO:0000259" key="1">
    <source>
        <dbReference type="Pfam" id="PF00501"/>
    </source>
</evidence>
<dbReference type="InterPro" id="IPR045851">
    <property type="entry name" value="AMP-bd_C_sf"/>
</dbReference>
<dbReference type="PANTHER" id="PTHR45527:SF1">
    <property type="entry name" value="FATTY ACID SYNTHASE"/>
    <property type="match status" value="1"/>
</dbReference>
<feature type="domain" description="AMP-binding enzyme C-terminal" evidence="2">
    <location>
        <begin position="399"/>
        <end position="472"/>
    </location>
</feature>
<dbReference type="NCBIfam" id="TIGR01733">
    <property type="entry name" value="AA-adenyl-dom"/>
    <property type="match status" value="1"/>
</dbReference>
<dbReference type="GO" id="GO:0043041">
    <property type="term" value="P:amino acid activation for nonribosomal peptide biosynthetic process"/>
    <property type="evidence" value="ECO:0007669"/>
    <property type="project" value="TreeGrafter"/>
</dbReference>